<dbReference type="PANTHER" id="PTHR30435">
    <property type="entry name" value="FLAGELLAR PROTEIN"/>
    <property type="match status" value="1"/>
</dbReference>
<dbReference type="InterPro" id="IPR006300">
    <property type="entry name" value="FlgB"/>
</dbReference>
<comment type="similarity">
    <text evidence="2 6">Belongs to the flagella basal body rod proteins family.</text>
</comment>
<dbReference type="AlphaFoldDB" id="A0A372EHQ1"/>
<comment type="function">
    <text evidence="5 6">Structural component of flagellum, the bacterial motility apparatus. Part of the rod structure of flagellar basal body.</text>
</comment>
<dbReference type="InterPro" id="IPR019776">
    <property type="entry name" value="Flagellar_basal_body_rod_CS"/>
</dbReference>
<evidence type="ECO:0000256" key="4">
    <source>
        <dbReference type="ARBA" id="ARBA00023143"/>
    </source>
</evidence>
<name>A0A372EHQ1_9BURK</name>
<sequence length="121" mass="12945">MAIHFGQVIGGHAQALQLRGQRAEIIAANLANVNTPGYQARDFDFSARYDAALAARDDGLALDLDSGDLQYRVPHHPSGDHNTVELGVEQAAFAQNATGFQASLTFLQMKLKGLAQAIQGQ</sequence>
<evidence type="ECO:0000313" key="8">
    <source>
        <dbReference type="EMBL" id="RFP78019.1"/>
    </source>
</evidence>
<keyword evidence="8" id="KW-0966">Cell projection</keyword>
<dbReference type="RefSeq" id="WP_116959895.1">
    <property type="nucleotide sequence ID" value="NZ_QVLS01000008.1"/>
</dbReference>
<evidence type="ECO:0000256" key="5">
    <source>
        <dbReference type="ARBA" id="ARBA00024934"/>
    </source>
</evidence>
<keyword evidence="8" id="KW-0969">Cilium</keyword>
<keyword evidence="9" id="KW-1185">Reference proteome</keyword>
<dbReference type="Pfam" id="PF00460">
    <property type="entry name" value="Flg_bb_rod"/>
    <property type="match status" value="1"/>
</dbReference>
<dbReference type="NCBIfam" id="TIGR01396">
    <property type="entry name" value="FlgB"/>
    <property type="match status" value="1"/>
</dbReference>
<evidence type="ECO:0000256" key="1">
    <source>
        <dbReference type="ARBA" id="ARBA00004117"/>
    </source>
</evidence>
<proteinExistence type="inferred from homology"/>
<dbReference type="PIRSF" id="PIRSF002889">
    <property type="entry name" value="Rod_FlgB"/>
    <property type="match status" value="1"/>
</dbReference>
<organism evidence="8 9">
    <name type="scientific">Hydrogenophaga borbori</name>
    <dbReference type="NCBI Taxonomy" id="2294117"/>
    <lineage>
        <taxon>Bacteria</taxon>
        <taxon>Pseudomonadati</taxon>
        <taxon>Pseudomonadota</taxon>
        <taxon>Betaproteobacteria</taxon>
        <taxon>Burkholderiales</taxon>
        <taxon>Comamonadaceae</taxon>
        <taxon>Hydrogenophaga</taxon>
    </lineage>
</organism>
<evidence type="ECO:0000256" key="2">
    <source>
        <dbReference type="ARBA" id="ARBA00009677"/>
    </source>
</evidence>
<dbReference type="GO" id="GO:0030694">
    <property type="term" value="C:bacterial-type flagellum basal body, rod"/>
    <property type="evidence" value="ECO:0007669"/>
    <property type="project" value="InterPro"/>
</dbReference>
<dbReference type="GO" id="GO:0071978">
    <property type="term" value="P:bacterial-type flagellum-dependent swarming motility"/>
    <property type="evidence" value="ECO:0007669"/>
    <property type="project" value="TreeGrafter"/>
</dbReference>
<evidence type="ECO:0000313" key="9">
    <source>
        <dbReference type="Proteomes" id="UP000261931"/>
    </source>
</evidence>
<keyword evidence="8" id="KW-0282">Flagellum</keyword>
<dbReference type="InterPro" id="IPR001444">
    <property type="entry name" value="Flag_bb_rod_N"/>
</dbReference>
<evidence type="ECO:0000256" key="3">
    <source>
        <dbReference type="ARBA" id="ARBA00014376"/>
    </source>
</evidence>
<comment type="subunit">
    <text evidence="6">The basal body constitutes a major portion of the flagellar organelle and consists of a number of rings mounted on a central rod.</text>
</comment>
<protein>
    <recommendedName>
        <fullName evidence="3 6">Flagellar basal body rod protein FlgB</fullName>
    </recommendedName>
</protein>
<evidence type="ECO:0000256" key="6">
    <source>
        <dbReference type="PIRNR" id="PIRNR002889"/>
    </source>
</evidence>
<evidence type="ECO:0000259" key="7">
    <source>
        <dbReference type="Pfam" id="PF00460"/>
    </source>
</evidence>
<dbReference type="Proteomes" id="UP000261931">
    <property type="component" value="Unassembled WGS sequence"/>
</dbReference>
<dbReference type="PROSITE" id="PS00588">
    <property type="entry name" value="FLAGELLA_BB_ROD"/>
    <property type="match status" value="1"/>
</dbReference>
<accession>A0A372EHQ1</accession>
<comment type="caution">
    <text evidence="8">The sequence shown here is derived from an EMBL/GenBank/DDBJ whole genome shotgun (WGS) entry which is preliminary data.</text>
</comment>
<comment type="subcellular location">
    <subcellularLocation>
        <location evidence="1 6">Bacterial flagellum basal body</location>
    </subcellularLocation>
</comment>
<dbReference type="PANTHER" id="PTHR30435:SF12">
    <property type="entry name" value="FLAGELLAR BASAL BODY ROD PROTEIN FLGB"/>
    <property type="match status" value="1"/>
</dbReference>
<feature type="domain" description="Flagellar basal body rod protein N-terminal" evidence="7">
    <location>
        <begin position="12"/>
        <end position="39"/>
    </location>
</feature>
<gene>
    <name evidence="8" type="primary">flgB</name>
    <name evidence="8" type="ORF">DY262_14860</name>
</gene>
<dbReference type="EMBL" id="QVLS01000008">
    <property type="protein sequence ID" value="RFP78019.1"/>
    <property type="molecule type" value="Genomic_DNA"/>
</dbReference>
<keyword evidence="4 6" id="KW-0975">Bacterial flagellum</keyword>
<reference evidence="8 9" key="1">
    <citation type="submission" date="2018-08" db="EMBL/GenBank/DDBJ databases">
        <title>Hydrogenophaga sp. LA-38 isolated from sludge.</title>
        <authorList>
            <person name="Im W.-T."/>
        </authorList>
    </citation>
    <scope>NUCLEOTIDE SEQUENCE [LARGE SCALE GENOMIC DNA]</scope>
    <source>
        <strain evidence="8 9">LA-38</strain>
    </source>
</reference>